<evidence type="ECO:0000256" key="6">
    <source>
        <dbReference type="SAM" id="Phobius"/>
    </source>
</evidence>
<protein>
    <submittedName>
        <fullName evidence="7">Uncharacterized protein</fullName>
    </submittedName>
</protein>
<keyword evidence="8" id="KW-1185">Reference proteome</keyword>
<dbReference type="GO" id="GO:0016020">
    <property type="term" value="C:membrane"/>
    <property type="evidence" value="ECO:0007669"/>
    <property type="project" value="UniProtKB-SubCell"/>
</dbReference>
<organism evidence="7 8">
    <name type="scientific">Saitozyma podzolica</name>
    <dbReference type="NCBI Taxonomy" id="1890683"/>
    <lineage>
        <taxon>Eukaryota</taxon>
        <taxon>Fungi</taxon>
        <taxon>Dikarya</taxon>
        <taxon>Basidiomycota</taxon>
        <taxon>Agaricomycotina</taxon>
        <taxon>Tremellomycetes</taxon>
        <taxon>Tremellales</taxon>
        <taxon>Trimorphomycetaceae</taxon>
        <taxon>Saitozyma</taxon>
    </lineage>
</organism>
<evidence type="ECO:0000256" key="1">
    <source>
        <dbReference type="ARBA" id="ARBA00004167"/>
    </source>
</evidence>
<feature type="compositionally biased region" description="Basic and acidic residues" evidence="5">
    <location>
        <begin position="501"/>
        <end position="516"/>
    </location>
</feature>
<evidence type="ECO:0000313" key="8">
    <source>
        <dbReference type="Proteomes" id="UP000279259"/>
    </source>
</evidence>
<dbReference type="PANTHER" id="PTHR15549:SF6">
    <property type="entry name" value="MID2 DOMAIN-CONTAINING PROTEIN"/>
    <property type="match status" value="1"/>
</dbReference>
<dbReference type="InterPro" id="IPR051694">
    <property type="entry name" value="Immunoregulatory_rcpt-like"/>
</dbReference>
<keyword evidence="2 6" id="KW-0812">Transmembrane</keyword>
<proteinExistence type="predicted"/>
<evidence type="ECO:0000256" key="2">
    <source>
        <dbReference type="ARBA" id="ARBA00022692"/>
    </source>
</evidence>
<feature type="region of interest" description="Disordered" evidence="5">
    <location>
        <begin position="421"/>
        <end position="449"/>
    </location>
</feature>
<feature type="region of interest" description="Disordered" evidence="5">
    <location>
        <begin position="499"/>
        <end position="520"/>
    </location>
</feature>
<evidence type="ECO:0000256" key="5">
    <source>
        <dbReference type="SAM" id="MobiDB-lite"/>
    </source>
</evidence>
<dbReference type="EMBL" id="RSCD01000021">
    <property type="protein sequence ID" value="RSH85228.1"/>
    <property type="molecule type" value="Genomic_DNA"/>
</dbReference>
<keyword evidence="4 6" id="KW-0472">Membrane</keyword>
<evidence type="ECO:0000256" key="3">
    <source>
        <dbReference type="ARBA" id="ARBA00022989"/>
    </source>
</evidence>
<dbReference type="OrthoDB" id="2563669at2759"/>
<keyword evidence="3 6" id="KW-1133">Transmembrane helix</keyword>
<gene>
    <name evidence="7" type="ORF">EHS25_005035</name>
</gene>
<feature type="region of interest" description="Disordered" evidence="5">
    <location>
        <begin position="572"/>
        <end position="701"/>
    </location>
</feature>
<dbReference type="Gene3D" id="2.60.120.260">
    <property type="entry name" value="Galactose-binding domain-like"/>
    <property type="match status" value="1"/>
</dbReference>
<evidence type="ECO:0000256" key="4">
    <source>
        <dbReference type="ARBA" id="ARBA00023136"/>
    </source>
</evidence>
<accession>A0A427Y272</accession>
<dbReference type="Proteomes" id="UP000279259">
    <property type="component" value="Unassembled WGS sequence"/>
</dbReference>
<name>A0A427Y272_9TREE</name>
<dbReference type="PANTHER" id="PTHR15549">
    <property type="entry name" value="PAIRED IMMUNOGLOBULIN-LIKE TYPE 2 RECEPTOR"/>
    <property type="match status" value="1"/>
</dbReference>
<comment type="caution">
    <text evidence="7">The sequence shown here is derived from an EMBL/GenBank/DDBJ whole genome shotgun (WGS) entry which is preliminary data.</text>
</comment>
<reference evidence="7 8" key="1">
    <citation type="submission" date="2018-11" db="EMBL/GenBank/DDBJ databases">
        <title>Genome sequence of Saitozyma podzolica DSM 27192.</title>
        <authorList>
            <person name="Aliyu H."/>
            <person name="Gorte O."/>
            <person name="Ochsenreither K."/>
        </authorList>
    </citation>
    <scope>NUCLEOTIDE SEQUENCE [LARGE SCALE GENOMIC DNA]</scope>
    <source>
        <strain evidence="7 8">DSM 27192</strain>
    </source>
</reference>
<evidence type="ECO:0000313" key="7">
    <source>
        <dbReference type="EMBL" id="RSH85228.1"/>
    </source>
</evidence>
<feature type="compositionally biased region" description="Polar residues" evidence="5">
    <location>
        <begin position="596"/>
        <end position="608"/>
    </location>
</feature>
<sequence>MQTFLGASSPVLRYAPCRSCSNTSGWETGDLAFGTNSNGTDSGMVLRGNGSVSLNFTGVGLAFDMSYSSSPAWSTSFLVNSTSPPSSASIANSSITSLPYGHHLITLNLSPSSSSSSSSLSDEPWARLNAAQGDMGVLVSAQTTNQTIDDTAWRNWTVILTPGWNMLEKNASNWINTTQFDNEEKTAFRDFNSSISWTEQANAGNAVLFNGEAVWAYGVVGGEAGSYEVFVDNVSQGVYDGSGGCRVYDSVLFHASGLSQGSHNLTLRNVVQGQRLSFDRLVSTSNLIQIPSSIATNPAPPSTPAASASTWASSSTSASSSKGLSTGTQVGIGISGGAVILALIIWAIVAWTGCRARLRRKRDPDVKLGDDDRRQTFFRWSRREDRPFVPLFDAPGARVTRITAPLPGRSLNPDFVFPSPPSSAGVGTGGKDPSKHTKHTVKDVPPPAGMSFFSFSRKSSTRKGPRLGWFGRAKSSSNGRVEISNPIPLRSEVSAINFGGGEKEKDEGIERLDESKGQGGQGLGICSGHGFGDHAPLVDDGQRGLSGAALAAAVAGRTTSPLSALQHQARVVDVDVSSSVPPRRPNPTAKPLKSAMKSSQSAKPTTDLPSPENLHRDDESSYSFQTRIRDDTSGRDTLGGILSAYGRDSTGTGLAIGSPGDAERYASHLDAGPMPSSAIEERSPRRRFFGKAFDNGECDPK</sequence>
<feature type="transmembrane region" description="Helical" evidence="6">
    <location>
        <begin position="330"/>
        <end position="352"/>
    </location>
</feature>
<dbReference type="AlphaFoldDB" id="A0A427Y272"/>
<dbReference type="GO" id="GO:0071944">
    <property type="term" value="C:cell periphery"/>
    <property type="evidence" value="ECO:0007669"/>
    <property type="project" value="UniProtKB-ARBA"/>
</dbReference>
<comment type="subcellular location">
    <subcellularLocation>
        <location evidence="1">Membrane</location>
        <topology evidence="1">Single-pass membrane protein</topology>
    </subcellularLocation>
</comment>